<organism evidence="2 3">
    <name type="scientific">Galendromus occidentalis</name>
    <name type="common">western predatory mite</name>
    <dbReference type="NCBI Taxonomy" id="34638"/>
    <lineage>
        <taxon>Eukaryota</taxon>
        <taxon>Metazoa</taxon>
        <taxon>Ecdysozoa</taxon>
        <taxon>Arthropoda</taxon>
        <taxon>Chelicerata</taxon>
        <taxon>Arachnida</taxon>
        <taxon>Acari</taxon>
        <taxon>Parasitiformes</taxon>
        <taxon>Mesostigmata</taxon>
        <taxon>Gamasina</taxon>
        <taxon>Phytoseioidea</taxon>
        <taxon>Phytoseiidae</taxon>
        <taxon>Typhlodrominae</taxon>
        <taxon>Galendromus</taxon>
    </lineage>
</organism>
<name>A0AAJ6QVI7_9ACAR</name>
<dbReference type="InterPro" id="IPR009097">
    <property type="entry name" value="Cyclic_Pdiesterase"/>
</dbReference>
<dbReference type="Proteomes" id="UP000694867">
    <property type="component" value="Unplaced"/>
</dbReference>
<dbReference type="GeneID" id="100904331"/>
<dbReference type="RefSeq" id="XP_003745406.1">
    <property type="nucleotide sequence ID" value="XM_003745358.1"/>
</dbReference>
<dbReference type="KEGG" id="goe:100904331"/>
<dbReference type="InterPro" id="IPR052641">
    <property type="entry name" value="AKAP7_isoform_gamma"/>
</dbReference>
<dbReference type="GO" id="GO:0010738">
    <property type="term" value="P:regulation of protein kinase A signaling"/>
    <property type="evidence" value="ECO:0007669"/>
    <property type="project" value="TreeGrafter"/>
</dbReference>
<protein>
    <submittedName>
        <fullName evidence="3">Uncharacterized protein LOC100904331</fullName>
    </submittedName>
</protein>
<keyword evidence="2" id="KW-1185">Reference proteome</keyword>
<dbReference type="Gene3D" id="3.90.1140.10">
    <property type="entry name" value="Cyclic phosphodiesterase"/>
    <property type="match status" value="1"/>
</dbReference>
<evidence type="ECO:0000259" key="1">
    <source>
        <dbReference type="Pfam" id="PF10469"/>
    </source>
</evidence>
<reference evidence="3" key="1">
    <citation type="submission" date="2025-08" db="UniProtKB">
        <authorList>
            <consortium name="RefSeq"/>
        </authorList>
    </citation>
    <scope>IDENTIFICATION</scope>
</reference>
<dbReference type="AlphaFoldDB" id="A0AAJ6QVI7"/>
<dbReference type="GO" id="GO:0005829">
    <property type="term" value="C:cytosol"/>
    <property type="evidence" value="ECO:0007669"/>
    <property type="project" value="TreeGrafter"/>
</dbReference>
<evidence type="ECO:0000313" key="2">
    <source>
        <dbReference type="Proteomes" id="UP000694867"/>
    </source>
</evidence>
<dbReference type="PANTHER" id="PTHR15934:SF2">
    <property type="entry name" value="A-KINASE ANCHOR PROTEIN 7-LIKE PHOSPHOESTERASE DOMAIN-CONTAINING PROTEIN"/>
    <property type="match status" value="1"/>
</dbReference>
<dbReference type="SUPFAM" id="SSF55144">
    <property type="entry name" value="LigT-like"/>
    <property type="match status" value="1"/>
</dbReference>
<dbReference type="InterPro" id="IPR019510">
    <property type="entry name" value="AKAP7-like_phosphoesterase"/>
</dbReference>
<dbReference type="GO" id="GO:0034237">
    <property type="term" value="F:protein kinase A regulatory subunit binding"/>
    <property type="evidence" value="ECO:0007669"/>
    <property type="project" value="TreeGrafter"/>
</dbReference>
<evidence type="ECO:0000313" key="3">
    <source>
        <dbReference type="RefSeq" id="XP_003745406.1"/>
    </source>
</evidence>
<dbReference type="PANTHER" id="PTHR15934">
    <property type="entry name" value="RNA 2',3'-CYCLIC PHOSPHODIESTERASE"/>
    <property type="match status" value="1"/>
</dbReference>
<dbReference type="Pfam" id="PF10469">
    <property type="entry name" value="AKAP7_NLS"/>
    <property type="match status" value="1"/>
</dbReference>
<gene>
    <name evidence="3" type="primary">LOC100904331</name>
</gene>
<proteinExistence type="predicted"/>
<accession>A0AAJ6QVI7</accession>
<sequence>MTSIKDPQKLSMKTAIRLFNLTIAPTASLVYRLADTSLLIEDLQKPLNLVKTVSYEECLRTWEGKFADIDDDFFSTRAMTDDTWKGLDRRNRHLLTRFAIHGFHRKKCLSGGYHEPNEICRSWRATDISSFSGYFMDIHECQFIMKPKKIGGVAAVESARGLGERIGRPLEAGSMPRNPDSRSRPNVFIAIPISDPQIHSKVREVQRRFVEALPKAEKYMESTRKHHVTLNLTAIDDDRIGEICALFKEHIKEIVASPALSNFENSQLHLKDIDNFDSQEVIFCKLSATGFDINAVFDKLNDFLKTAKLPLLHRAELSTHVTLFKLRGRRAFSAEDWKKLRKVYHEVKKENIDFGVQPVGEIQLLHMMLPKDHNGYYAELATSLAKKSLLSRESFDELHRECCVLPLGPSSGSS</sequence>
<feature type="domain" description="A-kinase anchor protein 7-like phosphoesterase" evidence="1">
    <location>
        <begin position="185"/>
        <end position="381"/>
    </location>
</feature>